<feature type="domain" description="Dof-type" evidence="11">
    <location>
        <begin position="100"/>
        <end position="154"/>
    </location>
</feature>
<keyword evidence="2 8" id="KW-0863">Zinc-finger</keyword>
<dbReference type="OrthoDB" id="10430598at2759"/>
<organism evidence="12 13">
    <name type="scientific">Thalictrum thalictroides</name>
    <name type="common">Rue-anemone</name>
    <name type="synonym">Anemone thalictroides</name>
    <dbReference type="NCBI Taxonomy" id="46969"/>
    <lineage>
        <taxon>Eukaryota</taxon>
        <taxon>Viridiplantae</taxon>
        <taxon>Streptophyta</taxon>
        <taxon>Embryophyta</taxon>
        <taxon>Tracheophyta</taxon>
        <taxon>Spermatophyta</taxon>
        <taxon>Magnoliopsida</taxon>
        <taxon>Ranunculales</taxon>
        <taxon>Ranunculaceae</taxon>
        <taxon>Thalictroideae</taxon>
        <taxon>Thalictrum</taxon>
    </lineage>
</organism>
<dbReference type="PANTHER" id="PTHR31992">
    <property type="entry name" value="DOF ZINC FINGER PROTEIN DOF1.4-RELATED"/>
    <property type="match status" value="1"/>
</dbReference>
<evidence type="ECO:0000256" key="5">
    <source>
        <dbReference type="ARBA" id="ARBA00023125"/>
    </source>
</evidence>
<dbReference type="SUPFAM" id="SSF144020">
    <property type="entry name" value="FdhE-like"/>
    <property type="match status" value="1"/>
</dbReference>
<protein>
    <recommendedName>
        <fullName evidence="9">Dof zinc finger protein</fullName>
    </recommendedName>
</protein>
<evidence type="ECO:0000256" key="4">
    <source>
        <dbReference type="ARBA" id="ARBA00023015"/>
    </source>
</evidence>
<sequence length="283" mass="31583">MGSSENSEMRVGGGEIKIQQPDISVPDHALVALECPRCGSTHTKFSNYSQRNKSKPIHHCKNCRRKWTVGARLRASPGEWKRRQPELSMTDQASMSQVALKCPRCESTQTNFYGRSIQNVPKPVQFCKSCRRYWTVGGSLRTKRQPKDSDVQASVEGPESQAASKETTEVVQTKCTQLLTPSVEEPQNLSSCLVESDNFIVKDNRGQEKRWQLEGSGEMALVGGSERNVTSNEVLKVIHTQHSKSLSPLAEEHRPLSLCPEKFVSHIEKSTEGSSLLCHCKTK</sequence>
<keyword evidence="6 9" id="KW-0804">Transcription</keyword>
<feature type="region of interest" description="Disordered" evidence="10">
    <location>
        <begin position="141"/>
        <end position="165"/>
    </location>
</feature>
<dbReference type="GO" id="GO:0003677">
    <property type="term" value="F:DNA binding"/>
    <property type="evidence" value="ECO:0007669"/>
    <property type="project" value="UniProtKB-UniRule"/>
</dbReference>
<evidence type="ECO:0000256" key="1">
    <source>
        <dbReference type="ARBA" id="ARBA00022723"/>
    </source>
</evidence>
<feature type="region of interest" description="Disordered" evidence="10">
    <location>
        <begin position="1"/>
        <end position="22"/>
    </location>
</feature>
<dbReference type="Proteomes" id="UP000554482">
    <property type="component" value="Unassembled WGS sequence"/>
</dbReference>
<keyword evidence="7 8" id="KW-0539">Nucleus</keyword>
<evidence type="ECO:0000256" key="6">
    <source>
        <dbReference type="ARBA" id="ARBA00023163"/>
    </source>
</evidence>
<evidence type="ECO:0000256" key="2">
    <source>
        <dbReference type="ARBA" id="ARBA00022771"/>
    </source>
</evidence>
<keyword evidence="1 9" id="KW-0479">Metal-binding</keyword>
<evidence type="ECO:0000313" key="12">
    <source>
        <dbReference type="EMBL" id="KAF5190095.1"/>
    </source>
</evidence>
<keyword evidence="5 8" id="KW-0238">DNA-binding</keyword>
<keyword evidence="13" id="KW-1185">Reference proteome</keyword>
<evidence type="ECO:0000256" key="7">
    <source>
        <dbReference type="ARBA" id="ARBA00023242"/>
    </source>
</evidence>
<dbReference type="InterPro" id="IPR003851">
    <property type="entry name" value="Znf_Dof"/>
</dbReference>
<evidence type="ECO:0000256" key="8">
    <source>
        <dbReference type="PROSITE-ProRule" id="PRU00071"/>
    </source>
</evidence>
<evidence type="ECO:0000256" key="3">
    <source>
        <dbReference type="ARBA" id="ARBA00022833"/>
    </source>
</evidence>
<comment type="caution">
    <text evidence="12">The sequence shown here is derived from an EMBL/GenBank/DDBJ whole genome shotgun (WGS) entry which is preliminary data.</text>
</comment>
<dbReference type="EMBL" id="JABWDY010024615">
    <property type="protein sequence ID" value="KAF5190095.1"/>
    <property type="molecule type" value="Genomic_DNA"/>
</dbReference>
<dbReference type="PROSITE" id="PS50884">
    <property type="entry name" value="ZF_DOF_2"/>
    <property type="match status" value="2"/>
</dbReference>
<proteinExistence type="predicted"/>
<dbReference type="InterPro" id="IPR045174">
    <property type="entry name" value="Dof"/>
</dbReference>
<feature type="domain" description="Dof-type" evidence="11">
    <location>
        <begin position="33"/>
        <end position="87"/>
    </location>
</feature>
<dbReference type="InterPro" id="IPR024064">
    <property type="entry name" value="FdhE-like_sf"/>
</dbReference>
<evidence type="ECO:0000313" key="13">
    <source>
        <dbReference type="Proteomes" id="UP000554482"/>
    </source>
</evidence>
<dbReference type="GO" id="GO:0008270">
    <property type="term" value="F:zinc ion binding"/>
    <property type="evidence" value="ECO:0007669"/>
    <property type="project" value="UniProtKB-KW"/>
</dbReference>
<reference evidence="12 13" key="1">
    <citation type="submission" date="2020-06" db="EMBL/GenBank/DDBJ databases">
        <title>Transcriptomic and genomic resources for Thalictrum thalictroides and T. hernandezii: Facilitating candidate gene discovery in an emerging model plant lineage.</title>
        <authorList>
            <person name="Arias T."/>
            <person name="Riano-Pachon D.M."/>
            <person name="Di Stilio V.S."/>
        </authorList>
    </citation>
    <scope>NUCLEOTIDE SEQUENCE [LARGE SCALE GENOMIC DNA]</scope>
    <source>
        <strain evidence="13">cv. WT478/WT964</strain>
        <tissue evidence="12">Leaves</tissue>
    </source>
</reference>
<comment type="subcellular location">
    <subcellularLocation>
        <location evidence="8 9">Nucleus</location>
    </subcellularLocation>
</comment>
<dbReference type="GO" id="GO:0003700">
    <property type="term" value="F:DNA-binding transcription factor activity"/>
    <property type="evidence" value="ECO:0007669"/>
    <property type="project" value="UniProtKB-UniRule"/>
</dbReference>
<accession>A0A7J6W1A0</accession>
<dbReference type="AlphaFoldDB" id="A0A7J6W1A0"/>
<evidence type="ECO:0000256" key="9">
    <source>
        <dbReference type="RuleBase" id="RU369094"/>
    </source>
</evidence>
<dbReference type="GO" id="GO:0005634">
    <property type="term" value="C:nucleus"/>
    <property type="evidence" value="ECO:0007669"/>
    <property type="project" value="UniProtKB-SubCell"/>
</dbReference>
<comment type="function">
    <text evidence="9">Transcription factor that binds specifically to a 5'-AA[AG]G-3' consensus core sequence.</text>
</comment>
<evidence type="ECO:0000256" key="10">
    <source>
        <dbReference type="SAM" id="MobiDB-lite"/>
    </source>
</evidence>
<dbReference type="Pfam" id="PF02701">
    <property type="entry name" value="Zn_ribbon_Dof"/>
    <property type="match status" value="2"/>
</dbReference>
<name>A0A7J6W1A0_THATH</name>
<keyword evidence="3 9" id="KW-0862">Zinc</keyword>
<keyword evidence="4 9" id="KW-0805">Transcription regulation</keyword>
<gene>
    <name evidence="12" type="ORF">FRX31_020319</name>
</gene>
<evidence type="ECO:0000259" key="11">
    <source>
        <dbReference type="PROSITE" id="PS50884"/>
    </source>
</evidence>